<dbReference type="Proteomes" id="UP000006462">
    <property type="component" value="Unassembled WGS sequence"/>
</dbReference>
<reference evidence="1 2" key="1">
    <citation type="submission" date="2009-12" db="EMBL/GenBank/DDBJ databases">
        <authorList>
            <person name="Shrivastava S."/>
            <person name="Madupu R."/>
            <person name="Durkin A.S."/>
            <person name="Torralba M."/>
            <person name="Methe B."/>
            <person name="Sutton G.G."/>
            <person name="Strausberg R.L."/>
            <person name="Nelson K.E."/>
        </authorList>
    </citation>
    <scope>NUCLEOTIDE SEQUENCE [LARGE SCALE GENOMIC DNA]</scope>
    <source>
        <strain evidence="1 2">W5455</strain>
    </source>
</reference>
<accession>A0ABP2HTR3</accession>
<name>A0ABP2HTR3_9BACT</name>
<keyword evidence="2" id="KW-1185">Reference proteome</keyword>
<evidence type="ECO:0000313" key="2">
    <source>
        <dbReference type="Proteomes" id="UP000006462"/>
    </source>
</evidence>
<evidence type="ECO:0000313" key="1">
    <source>
        <dbReference type="EMBL" id="EFB90657.1"/>
    </source>
</evidence>
<dbReference type="RefSeq" id="WP_009164922.1">
    <property type="nucleotide sequence ID" value="NZ_ADFP01000071.1"/>
</dbReference>
<dbReference type="GeneID" id="90986869"/>
<gene>
    <name evidence="1" type="ORF">HMPREF7215_0079</name>
</gene>
<proteinExistence type="predicted"/>
<dbReference type="InterPro" id="IPR036873">
    <property type="entry name" value="Rhodanese-like_dom_sf"/>
</dbReference>
<sequence>MRKSVFLMAVAGIFMGFGWRADHAMKMRKMENVETVTARYVAERAGRKDFFVVDLRGAPSPERTPAAFEVFLTPAQLEGADAAARLEAAGITSDAEIVLIGDSQEQTGAAAKRLLTLLNWNSLVVKRLDPSAA</sequence>
<dbReference type="EMBL" id="ADFP01000071">
    <property type="protein sequence ID" value="EFB90657.1"/>
    <property type="molecule type" value="Genomic_DNA"/>
</dbReference>
<comment type="caution">
    <text evidence="1">The sequence shown here is derived from an EMBL/GenBank/DDBJ whole genome shotgun (WGS) entry which is preliminary data.</text>
</comment>
<dbReference type="SUPFAM" id="SSF52821">
    <property type="entry name" value="Rhodanese/Cell cycle control phosphatase"/>
    <property type="match status" value="1"/>
</dbReference>
<protein>
    <recommendedName>
        <fullName evidence="3">Rhodanese domain-containing protein</fullName>
    </recommendedName>
</protein>
<organism evidence="1 2">
    <name type="scientific">Pyramidobacter piscolens W5455</name>
    <dbReference type="NCBI Taxonomy" id="352165"/>
    <lineage>
        <taxon>Bacteria</taxon>
        <taxon>Thermotogati</taxon>
        <taxon>Synergistota</taxon>
        <taxon>Synergistia</taxon>
        <taxon>Synergistales</taxon>
        <taxon>Dethiosulfovibrionaceae</taxon>
        <taxon>Pyramidobacter</taxon>
    </lineage>
</organism>
<evidence type="ECO:0008006" key="3">
    <source>
        <dbReference type="Google" id="ProtNLM"/>
    </source>
</evidence>